<name>A0AAV8VYF7_9CUCU</name>
<reference evidence="4 5" key="1">
    <citation type="journal article" date="2023" name="Insect Mol. Biol.">
        <title>Genome sequencing provides insights into the evolution of gene families encoding plant cell wall-degrading enzymes in longhorned beetles.</title>
        <authorList>
            <person name="Shin N.R."/>
            <person name="Okamura Y."/>
            <person name="Kirsch R."/>
            <person name="Pauchet Y."/>
        </authorList>
    </citation>
    <scope>NUCLEOTIDE SEQUENCE [LARGE SCALE GENOMIC DNA]</scope>
    <source>
        <strain evidence="4">EAD_L_NR</strain>
    </source>
</reference>
<gene>
    <name evidence="4" type="ORF">NQ315_012156</name>
</gene>
<keyword evidence="2" id="KW-1133">Transmembrane helix</keyword>
<comment type="caution">
    <text evidence="4">The sequence shown here is derived from an EMBL/GenBank/DDBJ whole genome shotgun (WGS) entry which is preliminary data.</text>
</comment>
<dbReference type="AlphaFoldDB" id="A0AAV8VYF7"/>
<keyword evidence="2" id="KW-0472">Membrane</keyword>
<feature type="region of interest" description="Disordered" evidence="1">
    <location>
        <begin position="22"/>
        <end position="42"/>
    </location>
</feature>
<sequence>MNKITALVLTTVIAVVTATSDDLTSTTTTQQPPQPIYNPPKQPPTYVARQPYPYSGYGFEDFLYPPNVVPAQPQAYSEEQAYSTTLIPETRSAIQLTLKVLTKFGLFVLGGATLLLIGGIFTTALCHLTSVCVISFPALGGLDKSSMRSLMTPDKISAAAALVQDAIGKYQRLQRAAKL</sequence>
<proteinExistence type="predicted"/>
<organism evidence="4 5">
    <name type="scientific">Exocentrus adspersus</name>
    <dbReference type="NCBI Taxonomy" id="1586481"/>
    <lineage>
        <taxon>Eukaryota</taxon>
        <taxon>Metazoa</taxon>
        <taxon>Ecdysozoa</taxon>
        <taxon>Arthropoda</taxon>
        <taxon>Hexapoda</taxon>
        <taxon>Insecta</taxon>
        <taxon>Pterygota</taxon>
        <taxon>Neoptera</taxon>
        <taxon>Endopterygota</taxon>
        <taxon>Coleoptera</taxon>
        <taxon>Polyphaga</taxon>
        <taxon>Cucujiformia</taxon>
        <taxon>Chrysomeloidea</taxon>
        <taxon>Cerambycidae</taxon>
        <taxon>Lamiinae</taxon>
        <taxon>Acanthocinini</taxon>
        <taxon>Exocentrus</taxon>
    </lineage>
</organism>
<dbReference type="Proteomes" id="UP001159042">
    <property type="component" value="Unassembled WGS sequence"/>
</dbReference>
<evidence type="ECO:0000313" key="5">
    <source>
        <dbReference type="Proteomes" id="UP001159042"/>
    </source>
</evidence>
<accession>A0AAV8VYF7</accession>
<evidence type="ECO:0000313" key="4">
    <source>
        <dbReference type="EMBL" id="KAJ8919170.1"/>
    </source>
</evidence>
<feature type="chain" id="PRO_5043518872" evidence="3">
    <location>
        <begin position="19"/>
        <end position="179"/>
    </location>
</feature>
<protein>
    <submittedName>
        <fullName evidence="4">Uncharacterized protein</fullName>
    </submittedName>
</protein>
<feature type="compositionally biased region" description="Low complexity" evidence="1">
    <location>
        <begin position="22"/>
        <end position="31"/>
    </location>
</feature>
<evidence type="ECO:0000256" key="2">
    <source>
        <dbReference type="SAM" id="Phobius"/>
    </source>
</evidence>
<evidence type="ECO:0000256" key="1">
    <source>
        <dbReference type="SAM" id="MobiDB-lite"/>
    </source>
</evidence>
<feature type="compositionally biased region" description="Pro residues" evidence="1">
    <location>
        <begin position="32"/>
        <end position="42"/>
    </location>
</feature>
<keyword evidence="2" id="KW-0812">Transmembrane</keyword>
<dbReference type="EMBL" id="JANEYG010000020">
    <property type="protein sequence ID" value="KAJ8919170.1"/>
    <property type="molecule type" value="Genomic_DNA"/>
</dbReference>
<feature type="signal peptide" evidence="3">
    <location>
        <begin position="1"/>
        <end position="18"/>
    </location>
</feature>
<keyword evidence="3" id="KW-0732">Signal</keyword>
<feature type="transmembrane region" description="Helical" evidence="2">
    <location>
        <begin position="106"/>
        <end position="139"/>
    </location>
</feature>
<evidence type="ECO:0000256" key="3">
    <source>
        <dbReference type="SAM" id="SignalP"/>
    </source>
</evidence>
<keyword evidence="5" id="KW-1185">Reference proteome</keyword>